<evidence type="ECO:0000256" key="1">
    <source>
        <dbReference type="SAM" id="Phobius"/>
    </source>
</evidence>
<accession>A0A8D8RUP3</accession>
<feature type="transmembrane region" description="Helical" evidence="1">
    <location>
        <begin position="15"/>
        <end position="37"/>
    </location>
</feature>
<sequence length="116" mass="13198">MSVFLLEIRFLIPQVWFWLHTCIFVFSFGLSFLQGFFPPRVLYISVNIESLCFSEGTLCCLLNFSFILENMGLQHGLFPLLLHSLVLCHFSSSNFCSVDFSVNRSPSTCLQGLDTA</sequence>
<proteinExistence type="predicted"/>
<evidence type="ECO:0000313" key="2">
    <source>
        <dbReference type="EMBL" id="CAG6654777.1"/>
    </source>
</evidence>
<keyword evidence="1" id="KW-0472">Membrane</keyword>
<dbReference type="EMBL" id="HBUF01179058">
    <property type="protein sequence ID" value="CAG6654777.1"/>
    <property type="molecule type" value="Transcribed_RNA"/>
</dbReference>
<name>A0A8D8RUP3_9HEMI</name>
<protein>
    <submittedName>
        <fullName evidence="2">Uncharacterized protein</fullName>
    </submittedName>
</protein>
<keyword evidence="1" id="KW-1133">Transmembrane helix</keyword>
<reference evidence="2" key="1">
    <citation type="submission" date="2021-05" db="EMBL/GenBank/DDBJ databases">
        <authorList>
            <person name="Alioto T."/>
            <person name="Alioto T."/>
            <person name="Gomez Garrido J."/>
        </authorList>
    </citation>
    <scope>NUCLEOTIDE SEQUENCE</scope>
</reference>
<organism evidence="2">
    <name type="scientific">Cacopsylla melanoneura</name>
    <dbReference type="NCBI Taxonomy" id="428564"/>
    <lineage>
        <taxon>Eukaryota</taxon>
        <taxon>Metazoa</taxon>
        <taxon>Ecdysozoa</taxon>
        <taxon>Arthropoda</taxon>
        <taxon>Hexapoda</taxon>
        <taxon>Insecta</taxon>
        <taxon>Pterygota</taxon>
        <taxon>Neoptera</taxon>
        <taxon>Paraneoptera</taxon>
        <taxon>Hemiptera</taxon>
        <taxon>Sternorrhyncha</taxon>
        <taxon>Psylloidea</taxon>
        <taxon>Psyllidae</taxon>
        <taxon>Psyllinae</taxon>
        <taxon>Cacopsylla</taxon>
    </lineage>
</organism>
<dbReference type="AlphaFoldDB" id="A0A8D8RUP3"/>
<keyword evidence="1" id="KW-0812">Transmembrane</keyword>